<dbReference type="InterPro" id="IPR016181">
    <property type="entry name" value="Acyl_CoA_acyltransferase"/>
</dbReference>
<dbReference type="NCBIfam" id="TIGR01686">
    <property type="entry name" value="FkbH"/>
    <property type="match status" value="1"/>
</dbReference>
<comment type="caution">
    <text evidence="1">The sequence shown here is derived from an EMBL/GenBank/DDBJ whole genome shotgun (WGS) entry which is preliminary data.</text>
</comment>
<dbReference type="RefSeq" id="WP_189938818.1">
    <property type="nucleotide sequence ID" value="NZ_BNCD01000036.1"/>
</dbReference>
<keyword evidence="2" id="KW-1185">Reference proteome</keyword>
<reference evidence="1" key="1">
    <citation type="journal article" date="2014" name="Int. J. Syst. Evol. Microbiol.">
        <title>Complete genome sequence of Corynebacterium casei LMG S-19264T (=DSM 44701T), isolated from a smear-ripened cheese.</title>
        <authorList>
            <consortium name="US DOE Joint Genome Institute (JGI-PGF)"/>
            <person name="Walter F."/>
            <person name="Albersmeier A."/>
            <person name="Kalinowski J."/>
            <person name="Ruckert C."/>
        </authorList>
    </citation>
    <scope>NUCLEOTIDE SEQUENCE</scope>
    <source>
        <strain evidence="1">JCM 5069</strain>
    </source>
</reference>
<dbReference type="InterPro" id="IPR036514">
    <property type="entry name" value="SGNH_hydro_sf"/>
</dbReference>
<dbReference type="InterPro" id="IPR036412">
    <property type="entry name" value="HAD-like_sf"/>
</dbReference>
<dbReference type="Gene3D" id="3.40.50.1000">
    <property type="entry name" value="HAD superfamily/HAD-like"/>
    <property type="match status" value="1"/>
</dbReference>
<dbReference type="SUPFAM" id="SSF55729">
    <property type="entry name" value="Acyl-CoA N-acyltransferases (Nat)"/>
    <property type="match status" value="1"/>
</dbReference>
<gene>
    <name evidence="1" type="ORF">GCM10018793_67970</name>
</gene>
<protein>
    <submittedName>
        <fullName evidence="1">HAD-superfamily phosphatase, subfamily IIIC:FkbH</fullName>
    </submittedName>
</protein>
<dbReference type="SUPFAM" id="SSF56784">
    <property type="entry name" value="HAD-like"/>
    <property type="match status" value="1"/>
</dbReference>
<dbReference type="Gene3D" id="3.40.50.1110">
    <property type="entry name" value="SGNH hydrolase"/>
    <property type="match status" value="1"/>
</dbReference>
<organism evidence="1 2">
    <name type="scientific">Streptomyces sulfonofaciens</name>
    <dbReference type="NCBI Taxonomy" id="68272"/>
    <lineage>
        <taxon>Bacteria</taxon>
        <taxon>Bacillati</taxon>
        <taxon>Actinomycetota</taxon>
        <taxon>Actinomycetes</taxon>
        <taxon>Kitasatosporales</taxon>
        <taxon>Streptomycetaceae</taxon>
        <taxon>Streptomyces</taxon>
    </lineage>
</organism>
<dbReference type="Proteomes" id="UP000603708">
    <property type="component" value="Unassembled WGS sequence"/>
</dbReference>
<accession>A0A919GQC0</accession>
<dbReference type="InterPro" id="IPR010033">
    <property type="entry name" value="HAD_SF_ppase_IIIC"/>
</dbReference>
<sequence>MPTTPDTADGTAATVPVATAPAATAPAATAPAEPRSVADLHRAGQLLAQYPKVRALLAPLGGPELLTAGQLLSRLDPDEVRAAHPAVPQVTVAVTGHGTLSQLTAPLTAELARHGLLARIAVSDFDSYVFDLSDARSDLYGAEPDLVLCVLDPMAVFDEVPVPWRPEDVERVAAEKYAIVAGLVARFEAASRGTLVLNTLPLPHRFTAQLVDHRSRARLGALWREFNARLLRLADAHPGLVTIDLDPLLAEGIEAVDTRLSLYAKAHLAPGLLARYAREVGHLARHLTGRTRKTLAVDLDGTLWGGVLGDDGAEGIEVADGYRGAAFTAFQQVVKQLGSQGVLLAAVSKNDIEPVGEVFRDHPGMTLREDDLVRITANWRPKHDNLAELAEALNLGIDSFVFVDDSPYECGLVRHALPDVAVVQVGQEPARHIDALLADGWFDTRELTAEDRSRVAKYRDELVRKDFLDSFDSLDDYLRQLDVRVALAAVAEADVARVAQLTQRTNQFNLTTRRLTPADVRALAADRGGLALAIRSSDRFGDNGLVGAVLGHRAGKALHIDNFLLSCRVFSRGIEQACLAAVLRHARDTGATEVLGSYRPTPKNHKVKDFYPRGGFAQAPDARAEDGTAVFRHDLAGIAAPPDHIHLTASFGESTS</sequence>
<evidence type="ECO:0000313" key="1">
    <source>
        <dbReference type="EMBL" id="GHH88409.1"/>
    </source>
</evidence>
<dbReference type="InterPro" id="IPR010037">
    <property type="entry name" value="FkbH_domain"/>
</dbReference>
<dbReference type="EMBL" id="BNCD01000036">
    <property type="protein sequence ID" value="GHH88409.1"/>
    <property type="molecule type" value="Genomic_DNA"/>
</dbReference>
<dbReference type="Gene3D" id="3.40.630.30">
    <property type="match status" value="1"/>
</dbReference>
<dbReference type="NCBIfam" id="TIGR01681">
    <property type="entry name" value="HAD-SF-IIIC"/>
    <property type="match status" value="1"/>
</dbReference>
<reference evidence="1" key="2">
    <citation type="submission" date="2020-09" db="EMBL/GenBank/DDBJ databases">
        <authorList>
            <person name="Sun Q."/>
            <person name="Ohkuma M."/>
        </authorList>
    </citation>
    <scope>NUCLEOTIDE SEQUENCE</scope>
    <source>
        <strain evidence="1">JCM 5069</strain>
    </source>
</reference>
<proteinExistence type="predicted"/>
<dbReference type="AlphaFoldDB" id="A0A919GQC0"/>
<dbReference type="InterPro" id="IPR023214">
    <property type="entry name" value="HAD_sf"/>
</dbReference>
<evidence type="ECO:0000313" key="2">
    <source>
        <dbReference type="Proteomes" id="UP000603708"/>
    </source>
</evidence>
<name>A0A919GQC0_9ACTN</name>